<evidence type="ECO:0000256" key="4">
    <source>
        <dbReference type="ARBA" id="ARBA00022519"/>
    </source>
</evidence>
<feature type="transmembrane region" description="Helical" evidence="8">
    <location>
        <begin position="297"/>
        <end position="317"/>
    </location>
</feature>
<reference evidence="10 11" key="1">
    <citation type="submission" date="2017-11" db="EMBL/GenBank/DDBJ databases">
        <title>Draft genome sequence of Rhizobiales bacterium SY3-13.</title>
        <authorList>
            <person name="Sun C."/>
        </authorList>
    </citation>
    <scope>NUCLEOTIDE SEQUENCE [LARGE SCALE GENOMIC DNA]</scope>
    <source>
        <strain evidence="10 11">SY3-13</strain>
    </source>
</reference>
<sequence length="395" mass="42195">MTAPDLSRAGGGPTGWSVRLSLFYGCFFLTAGVMMPWFPVYLDARGLTADQIGLLLAVGFWIKPLANPLGSRWADLSGERRRPIVLLVICAGAAFALYSQADHFALFLAIALLMQAFNSPVLPLADNVTMTAAAERGIDYGRVRLWGSITFIGAAYGAGWLLEGRDADVILWLVVGGFVLTALASAGLPDIRFSRPEQRRRNPFALLGHPMFAIFLLATGFNSAAHAVLYGFGSLHWKSIGLSEAEIGVLWAVGVVAEIVLFALSRRVIGRIGPLALLLIGCASGLVRWTLTAWAETFWPLFGLQVLHAFTFGAAHLGAMHFIQRAAPDGMSATAQGLFAAFGMGLFMGFGAIAAGQLYGVFGGQAYLAMAALSAVSTVAALILLRRWDGRRLSL</sequence>
<dbReference type="Pfam" id="PF12832">
    <property type="entry name" value="MFS_1_like"/>
    <property type="match status" value="1"/>
</dbReference>
<dbReference type="SUPFAM" id="SSF103473">
    <property type="entry name" value="MFS general substrate transporter"/>
    <property type="match status" value="1"/>
</dbReference>
<feature type="transmembrane region" description="Helical" evidence="8">
    <location>
        <begin position="20"/>
        <end position="38"/>
    </location>
</feature>
<dbReference type="AlphaFoldDB" id="A0A2M9G3U9"/>
<dbReference type="InterPro" id="IPR036259">
    <property type="entry name" value="MFS_trans_sf"/>
</dbReference>
<dbReference type="GO" id="GO:0015528">
    <property type="term" value="F:lactose:proton symporter activity"/>
    <property type="evidence" value="ECO:0007669"/>
    <property type="project" value="TreeGrafter"/>
</dbReference>
<keyword evidence="6 8" id="KW-1133">Transmembrane helix</keyword>
<dbReference type="PIRSF" id="PIRSF004925">
    <property type="entry name" value="HcaT"/>
    <property type="match status" value="1"/>
</dbReference>
<dbReference type="NCBIfam" id="NF037955">
    <property type="entry name" value="mfs"/>
    <property type="match status" value="1"/>
</dbReference>
<dbReference type="InterPro" id="IPR026032">
    <property type="entry name" value="HcaT-like"/>
</dbReference>
<keyword evidence="2" id="KW-0813">Transport</keyword>
<gene>
    <name evidence="10" type="ORF">CVT23_06970</name>
</gene>
<feature type="transmembrane region" description="Helical" evidence="8">
    <location>
        <begin position="83"/>
        <end position="99"/>
    </location>
</feature>
<keyword evidence="3" id="KW-1003">Cell membrane</keyword>
<keyword evidence="5 8" id="KW-0812">Transmembrane</keyword>
<dbReference type="GO" id="GO:0005886">
    <property type="term" value="C:plasma membrane"/>
    <property type="evidence" value="ECO:0007669"/>
    <property type="project" value="UniProtKB-SubCell"/>
</dbReference>
<dbReference type="CDD" id="cd17335">
    <property type="entry name" value="MFS_MFSD6"/>
    <property type="match status" value="1"/>
</dbReference>
<evidence type="ECO:0000313" key="10">
    <source>
        <dbReference type="EMBL" id="PJK30392.1"/>
    </source>
</evidence>
<evidence type="ECO:0000256" key="8">
    <source>
        <dbReference type="SAM" id="Phobius"/>
    </source>
</evidence>
<feature type="transmembrane region" description="Helical" evidence="8">
    <location>
        <begin position="145"/>
        <end position="163"/>
    </location>
</feature>
<evidence type="ECO:0000259" key="9">
    <source>
        <dbReference type="Pfam" id="PF12832"/>
    </source>
</evidence>
<feature type="domain" description="Major facilitator superfamily associated" evidence="9">
    <location>
        <begin position="18"/>
        <end position="365"/>
    </location>
</feature>
<dbReference type="InterPro" id="IPR024989">
    <property type="entry name" value="MFS_assoc_dom"/>
</dbReference>
<dbReference type="EMBL" id="PHIG01000028">
    <property type="protein sequence ID" value="PJK30392.1"/>
    <property type="molecule type" value="Genomic_DNA"/>
</dbReference>
<evidence type="ECO:0000256" key="1">
    <source>
        <dbReference type="ARBA" id="ARBA00004429"/>
    </source>
</evidence>
<keyword evidence="11" id="KW-1185">Reference proteome</keyword>
<feature type="transmembrane region" description="Helical" evidence="8">
    <location>
        <begin position="105"/>
        <end position="125"/>
    </location>
</feature>
<dbReference type="PANTHER" id="PTHR23522">
    <property type="entry name" value="BLL5896 PROTEIN"/>
    <property type="match status" value="1"/>
</dbReference>
<comment type="caution">
    <text evidence="10">The sequence shown here is derived from an EMBL/GenBank/DDBJ whole genome shotgun (WGS) entry which is preliminary data.</text>
</comment>
<evidence type="ECO:0000256" key="7">
    <source>
        <dbReference type="ARBA" id="ARBA00023136"/>
    </source>
</evidence>
<evidence type="ECO:0000256" key="3">
    <source>
        <dbReference type="ARBA" id="ARBA00022475"/>
    </source>
</evidence>
<evidence type="ECO:0000256" key="2">
    <source>
        <dbReference type="ARBA" id="ARBA00022448"/>
    </source>
</evidence>
<dbReference type="OrthoDB" id="9150135at2"/>
<accession>A0A2M9G3U9</accession>
<feature type="transmembrane region" description="Helical" evidence="8">
    <location>
        <begin position="169"/>
        <end position="191"/>
    </location>
</feature>
<dbReference type="RefSeq" id="WP_109795103.1">
    <property type="nucleotide sequence ID" value="NZ_PHIG01000028.1"/>
</dbReference>
<keyword evidence="7 8" id="KW-0472">Membrane</keyword>
<dbReference type="Gene3D" id="1.20.1250.20">
    <property type="entry name" value="MFS general substrate transporter like domains"/>
    <property type="match status" value="2"/>
</dbReference>
<keyword evidence="4" id="KW-0997">Cell inner membrane</keyword>
<evidence type="ECO:0000256" key="6">
    <source>
        <dbReference type="ARBA" id="ARBA00022989"/>
    </source>
</evidence>
<proteinExistence type="predicted"/>
<comment type="subcellular location">
    <subcellularLocation>
        <location evidence="1">Cell inner membrane</location>
        <topology evidence="1">Multi-pass membrane protein</topology>
    </subcellularLocation>
</comment>
<evidence type="ECO:0000256" key="5">
    <source>
        <dbReference type="ARBA" id="ARBA00022692"/>
    </source>
</evidence>
<feature type="transmembrane region" description="Helical" evidence="8">
    <location>
        <begin position="272"/>
        <end position="291"/>
    </location>
</feature>
<dbReference type="GO" id="GO:0030395">
    <property type="term" value="F:lactose binding"/>
    <property type="evidence" value="ECO:0007669"/>
    <property type="project" value="TreeGrafter"/>
</dbReference>
<organism evidence="10 11">
    <name type="scientific">Minwuia thermotolerans</name>
    <dbReference type="NCBI Taxonomy" id="2056226"/>
    <lineage>
        <taxon>Bacteria</taxon>
        <taxon>Pseudomonadati</taxon>
        <taxon>Pseudomonadota</taxon>
        <taxon>Alphaproteobacteria</taxon>
        <taxon>Minwuiales</taxon>
        <taxon>Minwuiaceae</taxon>
        <taxon>Minwuia</taxon>
    </lineage>
</organism>
<name>A0A2M9G3U9_9PROT</name>
<dbReference type="PANTHER" id="PTHR23522:SF10">
    <property type="entry name" value="3-PHENYLPROPIONIC ACID TRANSPORTER-RELATED"/>
    <property type="match status" value="1"/>
</dbReference>
<feature type="transmembrane region" description="Helical" evidence="8">
    <location>
        <begin position="212"/>
        <end position="233"/>
    </location>
</feature>
<dbReference type="Proteomes" id="UP000229498">
    <property type="component" value="Unassembled WGS sequence"/>
</dbReference>
<feature type="transmembrane region" description="Helical" evidence="8">
    <location>
        <begin position="366"/>
        <end position="385"/>
    </location>
</feature>
<protein>
    <submittedName>
        <fullName evidence="10">3-phenylpropionate MFS transporter</fullName>
    </submittedName>
</protein>
<feature type="transmembrane region" description="Helical" evidence="8">
    <location>
        <begin position="245"/>
        <end position="265"/>
    </location>
</feature>
<feature type="transmembrane region" description="Helical" evidence="8">
    <location>
        <begin position="338"/>
        <end position="360"/>
    </location>
</feature>
<evidence type="ECO:0000313" key="11">
    <source>
        <dbReference type="Proteomes" id="UP000229498"/>
    </source>
</evidence>